<evidence type="ECO:0000259" key="1">
    <source>
        <dbReference type="Pfam" id="PF23215"/>
    </source>
</evidence>
<dbReference type="Pfam" id="PF23215">
    <property type="entry name" value="WD_LRWD1"/>
    <property type="match status" value="1"/>
</dbReference>
<evidence type="ECO:0000313" key="3">
    <source>
        <dbReference type="Proteomes" id="UP001359485"/>
    </source>
</evidence>
<proteinExistence type="predicted"/>
<dbReference type="Proteomes" id="UP001359485">
    <property type="component" value="Unassembled WGS sequence"/>
</dbReference>
<organism evidence="2 3">
    <name type="scientific">Polyplax serrata</name>
    <name type="common">Common mouse louse</name>
    <dbReference type="NCBI Taxonomy" id="468196"/>
    <lineage>
        <taxon>Eukaryota</taxon>
        <taxon>Metazoa</taxon>
        <taxon>Ecdysozoa</taxon>
        <taxon>Arthropoda</taxon>
        <taxon>Hexapoda</taxon>
        <taxon>Insecta</taxon>
        <taxon>Pterygota</taxon>
        <taxon>Neoptera</taxon>
        <taxon>Paraneoptera</taxon>
        <taxon>Psocodea</taxon>
        <taxon>Troctomorpha</taxon>
        <taxon>Phthiraptera</taxon>
        <taxon>Anoplura</taxon>
        <taxon>Polyplacidae</taxon>
        <taxon>Polyplax</taxon>
    </lineage>
</organism>
<dbReference type="InterPro" id="IPR015943">
    <property type="entry name" value="WD40/YVTN_repeat-like_dom_sf"/>
</dbReference>
<dbReference type="PANTHER" id="PTHR24370">
    <property type="entry name" value="OPTICIN"/>
    <property type="match status" value="1"/>
</dbReference>
<accession>A0ABR1B6D9</accession>
<dbReference type="PANTHER" id="PTHR24370:SF10">
    <property type="entry name" value="LEUCINE-RICH REPEAT AND WD REPEAT-CONTAINING PROTEIN 1"/>
    <property type="match status" value="1"/>
</dbReference>
<sequence>MTSSDELSDEEEFEINFNPKYFLRCHSKHRKDAADVQTNVWECAFQPQGSSKYGETSNIVATCGGNSICFIDIKTGKVMKKYYASKSGENFFTLSWTRIKGHNILAAGGSVQTINFITYDEGYCFHEEKFDRSIIGVKVGITSIRFHPVVTNILYCSCSSGKVLVMNIGCPTKPDYNIDIQILQQYEVHCEVFLLVYYLNKELILGTSDDGIYCWRGNPDIMGSSKVGNHRVLLQFPGRPLALTNAPSLVDTVEVLENGFIASKCALRGAIYIWNIEKVIKDSIKEDLTIRITPLYQLEWSNTDNYFMYLGYDKGCKYLACGDDKGAIWTYNIKNLIENTDTINPVQSMIKPTTIFEWPNLEDAYASRKRKLNLNVYDIVINKTILSYNSEYLVAVTNKNMVCIWKKKTKSKKK</sequence>
<dbReference type="InterPro" id="IPR056160">
    <property type="entry name" value="WD_LRWD1"/>
</dbReference>
<feature type="domain" description="Leucine-rich repeat and WD repeat-containing protein 1 WD" evidence="1">
    <location>
        <begin position="15"/>
        <end position="406"/>
    </location>
</feature>
<name>A0ABR1B6D9_POLSC</name>
<reference evidence="2 3" key="1">
    <citation type="submission" date="2023-09" db="EMBL/GenBank/DDBJ databases">
        <title>Genomes of two closely related lineages of the louse Polyplax serrata with different host specificities.</title>
        <authorList>
            <person name="Martinu J."/>
            <person name="Tarabai H."/>
            <person name="Stefka J."/>
            <person name="Hypsa V."/>
        </authorList>
    </citation>
    <scope>NUCLEOTIDE SEQUENCE [LARGE SCALE GENOMIC DNA]</scope>
    <source>
        <strain evidence="2">98ZLc_SE</strain>
    </source>
</reference>
<dbReference type="InterPro" id="IPR052489">
    <property type="entry name" value="LRWD1"/>
</dbReference>
<evidence type="ECO:0000313" key="2">
    <source>
        <dbReference type="EMBL" id="KAK6635609.1"/>
    </source>
</evidence>
<gene>
    <name evidence="2" type="ORF">RUM44_000863</name>
</gene>
<dbReference type="SUPFAM" id="SSF50978">
    <property type="entry name" value="WD40 repeat-like"/>
    <property type="match status" value="1"/>
</dbReference>
<dbReference type="Gene3D" id="2.130.10.10">
    <property type="entry name" value="YVTN repeat-like/Quinoprotein amine dehydrogenase"/>
    <property type="match status" value="1"/>
</dbReference>
<comment type="caution">
    <text evidence="2">The sequence shown here is derived from an EMBL/GenBank/DDBJ whole genome shotgun (WGS) entry which is preliminary data.</text>
</comment>
<keyword evidence="3" id="KW-1185">Reference proteome</keyword>
<dbReference type="EMBL" id="JAWJWF010000003">
    <property type="protein sequence ID" value="KAK6635609.1"/>
    <property type="molecule type" value="Genomic_DNA"/>
</dbReference>
<protein>
    <recommendedName>
        <fullName evidence="1">Leucine-rich repeat and WD repeat-containing protein 1 WD domain-containing protein</fullName>
    </recommendedName>
</protein>
<dbReference type="InterPro" id="IPR036322">
    <property type="entry name" value="WD40_repeat_dom_sf"/>
</dbReference>